<organism evidence="3 4">
    <name type="scientific">Achromobacter veterisilvae</name>
    <dbReference type="NCBI Taxonomy" id="2069367"/>
    <lineage>
        <taxon>Bacteria</taxon>
        <taxon>Pseudomonadati</taxon>
        <taxon>Pseudomonadota</taxon>
        <taxon>Betaproteobacteria</taxon>
        <taxon>Burkholderiales</taxon>
        <taxon>Alcaligenaceae</taxon>
        <taxon>Achromobacter</taxon>
    </lineage>
</organism>
<feature type="domain" description="O-methyltransferase dimerisation" evidence="2">
    <location>
        <begin position="59"/>
        <end position="125"/>
    </location>
</feature>
<evidence type="ECO:0000313" key="3">
    <source>
        <dbReference type="EMBL" id="WXR71651.1"/>
    </source>
</evidence>
<dbReference type="SUPFAM" id="SSF53335">
    <property type="entry name" value="S-adenosyl-L-methionine-dependent methyltransferases"/>
    <property type="match status" value="1"/>
</dbReference>
<evidence type="ECO:0000256" key="1">
    <source>
        <dbReference type="SAM" id="MobiDB-lite"/>
    </source>
</evidence>
<feature type="region of interest" description="Disordered" evidence="1">
    <location>
        <begin position="1"/>
        <end position="32"/>
    </location>
</feature>
<dbReference type="Gene3D" id="3.40.50.150">
    <property type="entry name" value="Vaccinia Virus protein VP39"/>
    <property type="match status" value="1"/>
</dbReference>
<dbReference type="Gene3D" id="1.10.10.10">
    <property type="entry name" value="Winged helix-like DNA-binding domain superfamily/Winged helix DNA-binding domain"/>
    <property type="match status" value="1"/>
</dbReference>
<gene>
    <name evidence="3" type="ORF">WHX56_18570</name>
</gene>
<keyword evidence="4" id="KW-1185">Reference proteome</keyword>
<sequence>MTARAAALGSGRACTALEGRPRRTPSVSSNTRRIKMDMEQHGGRPVLPEMPAAIAAVRQLCDGFKAFQALRAGLRSGLFDWLESNGPAARPEIAAALNLRGAHLGGFLQALEDLGLLTRQEAAYRIAPGLDAVLCKSSPWCQAEAVDSLLEPANGWSALDRFLSTDWIAAPPPPIPPAQHPFSGEANRLAAYLADRFKDRPIRNILCFDGGNGLFAATAGRYFPEARITAIVRPEALPRAQEILAQGGLPKRCQLLSGTPLNPPTQEQFDLAVLFHALYPVRQATNDALAAVSARLAPGGELHCAHWFCLESCETAPGGLRDLDKAVLTDSHPMCHVETFCLRFEKIGLIDAQRDDLVGEYGITKLHFAVRPDNTTES</sequence>
<dbReference type="Proteomes" id="UP001456224">
    <property type="component" value="Chromosome"/>
</dbReference>
<dbReference type="Pfam" id="PF08100">
    <property type="entry name" value="Dimerisation"/>
    <property type="match status" value="1"/>
</dbReference>
<dbReference type="EMBL" id="CP148753">
    <property type="protein sequence ID" value="WXR71651.1"/>
    <property type="molecule type" value="Genomic_DNA"/>
</dbReference>
<dbReference type="InterPro" id="IPR036390">
    <property type="entry name" value="WH_DNA-bd_sf"/>
</dbReference>
<accession>A0ABZ2RSL8</accession>
<dbReference type="InterPro" id="IPR012967">
    <property type="entry name" value="COMT_dimerisation"/>
</dbReference>
<name>A0ABZ2RSL8_9BURK</name>
<keyword evidence="3" id="KW-0489">Methyltransferase</keyword>
<dbReference type="InterPro" id="IPR029063">
    <property type="entry name" value="SAM-dependent_MTases_sf"/>
</dbReference>
<evidence type="ECO:0000259" key="2">
    <source>
        <dbReference type="Pfam" id="PF08100"/>
    </source>
</evidence>
<protein>
    <submittedName>
        <fullName evidence="3">Class I SAM-dependent methyltransferase</fullName>
    </submittedName>
</protein>
<dbReference type="GO" id="GO:0032259">
    <property type="term" value="P:methylation"/>
    <property type="evidence" value="ECO:0007669"/>
    <property type="project" value="UniProtKB-KW"/>
</dbReference>
<dbReference type="GO" id="GO:0008168">
    <property type="term" value="F:methyltransferase activity"/>
    <property type="evidence" value="ECO:0007669"/>
    <property type="project" value="UniProtKB-KW"/>
</dbReference>
<dbReference type="InterPro" id="IPR036388">
    <property type="entry name" value="WH-like_DNA-bd_sf"/>
</dbReference>
<reference evidence="3 4" key="1">
    <citation type="submission" date="2024-03" db="EMBL/GenBank/DDBJ databases">
        <title>Reference genomes for the five species model microbial community.</title>
        <authorList>
            <person name="Padfield D."/>
        </authorList>
    </citation>
    <scope>NUCLEOTIDE SEQUENCE [LARGE SCALE GENOMIC DNA]</scope>
    <source>
        <strain evidence="3 4">AB1</strain>
    </source>
</reference>
<keyword evidence="3" id="KW-0808">Transferase</keyword>
<dbReference type="SUPFAM" id="SSF46785">
    <property type="entry name" value="Winged helix' DNA-binding domain"/>
    <property type="match status" value="1"/>
</dbReference>
<dbReference type="RefSeq" id="WP_338878601.1">
    <property type="nucleotide sequence ID" value="NZ_CP148753.1"/>
</dbReference>
<dbReference type="CDD" id="cd02440">
    <property type="entry name" value="AdoMet_MTases"/>
    <property type="match status" value="1"/>
</dbReference>
<evidence type="ECO:0000313" key="4">
    <source>
        <dbReference type="Proteomes" id="UP001456224"/>
    </source>
</evidence>
<proteinExistence type="predicted"/>